<keyword evidence="1" id="KW-0614">Plasmid</keyword>
<dbReference type="AlphaFoldDB" id="A0A193GNB9"/>
<proteinExistence type="predicted"/>
<organism evidence="1 2">
    <name type="scientific">Bordetella flabilis</name>
    <dbReference type="NCBI Taxonomy" id="463014"/>
    <lineage>
        <taxon>Bacteria</taxon>
        <taxon>Pseudomonadati</taxon>
        <taxon>Pseudomonadota</taxon>
        <taxon>Betaproteobacteria</taxon>
        <taxon>Burkholderiales</taxon>
        <taxon>Alcaligenaceae</taxon>
        <taxon>Bordetella</taxon>
    </lineage>
</organism>
<protein>
    <submittedName>
        <fullName evidence="1">Uncharacterized protein</fullName>
    </submittedName>
</protein>
<dbReference type="Proteomes" id="UP000091926">
    <property type="component" value="Plasmid unnamed1"/>
</dbReference>
<keyword evidence="2" id="KW-1185">Reference proteome</keyword>
<evidence type="ECO:0000313" key="2">
    <source>
        <dbReference type="Proteomes" id="UP000091926"/>
    </source>
</evidence>
<geneLocation type="plasmid" evidence="1 2">
    <name>unnamed1</name>
</geneLocation>
<name>A0A193GNB9_9BORD</name>
<reference evidence="1 2" key="1">
    <citation type="submission" date="2016-06" db="EMBL/GenBank/DDBJ databases">
        <title>Complete genome sequences of Bordetella bronchialis and Bordetella flabilis.</title>
        <authorList>
            <person name="LiPuma J.J."/>
            <person name="Spilker T."/>
        </authorList>
    </citation>
    <scope>NUCLEOTIDE SEQUENCE [LARGE SCALE GENOMIC DNA]</scope>
    <source>
        <strain evidence="1 2">AU10664</strain>
        <plasmid evidence="1 2">unnamed1</plasmid>
    </source>
</reference>
<gene>
    <name evidence="1" type="ORF">BAU07_26445</name>
</gene>
<accession>A0A193GNB9</accession>
<dbReference type="KEGG" id="bfz:BAU07_26445"/>
<dbReference type="EMBL" id="CP016173">
    <property type="protein sequence ID" value="ANN80864.1"/>
    <property type="molecule type" value="Genomic_DNA"/>
</dbReference>
<dbReference type="RefSeq" id="WP_066665908.1">
    <property type="nucleotide sequence ID" value="NZ_CBCSCL010000020.1"/>
</dbReference>
<evidence type="ECO:0000313" key="1">
    <source>
        <dbReference type="EMBL" id="ANN80864.1"/>
    </source>
</evidence>
<dbReference type="OrthoDB" id="10017833at2"/>
<sequence length="733" mass="81008">MAFELPRSVGLLGVRRGDIGPNGAYFSTQGSSTYFDPTNAGVEVYDLGQVRIADTTDKDVAESILTRALEHPGLFEQDRERLTEALESAQRGKPFVDYFLADELPLPQAARQLGYGGIQVWENDDWASPSSVFVWDIQNVRRLSPEESAQVRAYFMNEQGIRMEISQGKDGFWLVDGKPVVVQTTRDEDGLTAHGANVPEDQLAELVESHKHVQVKNQLGETVQLSFDMDGETLVVKDTEDLRTETIATLRQHANAWQEAANRPPNVLTTNRLIVLDKHGRAFGRLYANGKTSLSLKLPDPDFEGVTLLSKTGAEYAMAELMKACPEEGPFVVCDFQEYAQEQCDESLELIGQIQAVGDAARMANLAENQRQFVEALREGTGLSLSAALQLQEQMRELAAQHCILARLSAHEGGLSSKEDHAICTIEASVKALFGDLPGVDGLTFHDDPHDRTIKIDLRGQPLWVPLDEKRVRELSDERFWEDFQMKKLYVTLLIEDTGNAAFVDTGRNEEVARIIQNAGDKIKSLPGLWGADFKLYDINGNRVGCMDVADKLPDGPLQDGAVRVVIETGNAAFENDAASEVARILRDAASTVRSGKDDFPLTDINGNVVGSYLYQAAPSLEQDGVIDMRKALAEGRVYLAEDGYSGIAEDEYRYVVTAPDFEPGYGQGEGEVWLVNAKGEVANGYEEPQIVRENQFDKLSGDQFKSLEDVVLGRVSFEEYERRMSGDAPELA</sequence>